<evidence type="ECO:0000313" key="1">
    <source>
        <dbReference type="EMBL" id="EEN81410.1"/>
    </source>
</evidence>
<name>C2JU17_LACRM</name>
<dbReference type="AlphaFoldDB" id="C2JU17"/>
<accession>C2JU17</accession>
<proteinExistence type="predicted"/>
<dbReference type="EMBL" id="ACIZ01000019">
    <property type="protein sequence ID" value="EEN81410.1"/>
    <property type="molecule type" value="Genomic_DNA"/>
</dbReference>
<organism evidence="1 2">
    <name type="scientific">Lacticaseibacillus rhamnosus (strain LMS2-1)</name>
    <dbReference type="NCBI Taxonomy" id="525361"/>
    <lineage>
        <taxon>Bacteria</taxon>
        <taxon>Bacillati</taxon>
        <taxon>Bacillota</taxon>
        <taxon>Bacilli</taxon>
        <taxon>Lactobacillales</taxon>
        <taxon>Lactobacillaceae</taxon>
        <taxon>Lacticaseibacillus</taxon>
    </lineage>
</organism>
<evidence type="ECO:0000313" key="2">
    <source>
        <dbReference type="Proteomes" id="UP000004525"/>
    </source>
</evidence>
<keyword evidence="2" id="KW-1185">Reference proteome</keyword>
<sequence length="39" mass="4665">MVLLSHHLTKFQVDYSNKCSHNKNWYSVVKIFLFLTADH</sequence>
<comment type="caution">
    <text evidence="1">The sequence shown here is derived from an EMBL/GenBank/DDBJ whole genome shotgun (WGS) entry which is preliminary data.</text>
</comment>
<dbReference type="HOGENOM" id="CLU_3311926_0_0_9"/>
<gene>
    <name evidence="1" type="ORF">HMPREF0539_0401</name>
</gene>
<dbReference type="Proteomes" id="UP000004525">
    <property type="component" value="Unassembled WGS sequence"/>
</dbReference>
<protein>
    <submittedName>
        <fullName evidence="1">Uncharacterized protein</fullName>
    </submittedName>
</protein>
<reference evidence="1" key="1">
    <citation type="submission" date="2009-01" db="EMBL/GenBank/DDBJ databases">
        <authorList>
            <person name="Qin X."/>
            <person name="Bachman B."/>
            <person name="Battles P."/>
            <person name="Bell A."/>
            <person name="Bess C."/>
            <person name="Bickham C."/>
            <person name="Chaboub L."/>
            <person name="Chen D."/>
            <person name="Coyle M."/>
            <person name="Deiros D.R."/>
            <person name="Dinh H."/>
            <person name="Forbes L."/>
            <person name="Fowler G."/>
            <person name="Francisco L."/>
            <person name="Fu Q."/>
            <person name="Gubbala S."/>
            <person name="Hale W."/>
            <person name="Han Y."/>
            <person name="Hemphill L."/>
            <person name="Highlander S.K."/>
            <person name="Hirani K."/>
            <person name="Hogues M."/>
            <person name="Jackson L."/>
            <person name="Jakkamsetti A."/>
            <person name="Javaid M."/>
            <person name="Jiang H."/>
            <person name="Korchina V."/>
            <person name="Kovar C."/>
            <person name="Lara F."/>
            <person name="Lee S."/>
            <person name="Mata R."/>
            <person name="Mathew T."/>
            <person name="Moen C."/>
            <person name="Morales K."/>
            <person name="Munidasa M."/>
            <person name="Nazareth L."/>
            <person name="Ngo R."/>
            <person name="Nguyen L."/>
            <person name="Okwuonu G."/>
            <person name="Ongeri F."/>
            <person name="Patil S."/>
            <person name="Petrosino J."/>
            <person name="Pham C."/>
            <person name="Pham P."/>
            <person name="Pu L.-L."/>
            <person name="Puazo M."/>
            <person name="Raj R."/>
            <person name="Reid J."/>
            <person name="Rouhana J."/>
            <person name="Saada N."/>
            <person name="Shang Y."/>
            <person name="Simmons D."/>
            <person name="Thornton R."/>
            <person name="Warren J."/>
            <person name="Weissenberger G."/>
            <person name="Zhang J."/>
            <person name="Zhang L."/>
            <person name="Zhou C."/>
            <person name="Zhu D."/>
            <person name="Muzny D."/>
            <person name="Worley K."/>
            <person name="Gibbs R."/>
        </authorList>
    </citation>
    <scope>NUCLEOTIDE SEQUENCE [LARGE SCALE GENOMIC DNA]</scope>
    <source>
        <strain evidence="1">LMS2-1</strain>
    </source>
</reference>